<sequence length="177" mass="20023">MTSQQLIRLIHIAKTQLKLDDETYRAALVAATGKSSCRGMAYAELKTVYNAFVERGFKRRFKRDHQRVKPQLNGQTKAPEIAKIRAIWITMHQQKFVIDGSETALNQFVQRQTAKINGGVGVAEVGWLDASLACQVLESLKQWHGRLMLGVMHVRGQHLPERRGYDALCDAYNMGKV</sequence>
<evidence type="ECO:0000313" key="1">
    <source>
        <dbReference type="EMBL" id="OKP05071.1"/>
    </source>
</evidence>
<dbReference type="EMBL" id="MKGR01000019">
    <property type="protein sequence ID" value="OKP05071.1"/>
    <property type="molecule type" value="Genomic_DNA"/>
</dbReference>
<evidence type="ECO:0000313" key="2">
    <source>
        <dbReference type="Proteomes" id="UP000186277"/>
    </source>
</evidence>
<comment type="caution">
    <text evidence="1">The sequence shown here is derived from an EMBL/GenBank/DDBJ whole genome shotgun (WGS) entry which is preliminary data.</text>
</comment>
<name>A0A1Q5TXX1_9GAMM</name>
<protein>
    <submittedName>
        <fullName evidence="1">GemA protein</fullName>
    </submittedName>
</protein>
<reference evidence="1 2" key="1">
    <citation type="submission" date="2016-09" db="EMBL/GenBank/DDBJ databases">
        <title>Xenorhabdus thuongxuanensis sp. nov. and Xenorhabdus eapokensis sp. nov., isolated from Steinernema species.</title>
        <authorList>
            <person name="Kaempfer P."/>
            <person name="Tobias N.J."/>
            <person name="Phan Ke L."/>
            <person name="Bode H.B."/>
            <person name="Glaeser S.P."/>
        </authorList>
    </citation>
    <scope>NUCLEOTIDE SEQUENCE [LARGE SCALE GENOMIC DNA]</scope>
    <source>
        <strain evidence="1 2">30TX1</strain>
    </source>
</reference>
<organism evidence="1 2">
    <name type="scientific">Xenorhabdus thuongxuanensis</name>
    <dbReference type="NCBI Taxonomy" id="1873484"/>
    <lineage>
        <taxon>Bacteria</taxon>
        <taxon>Pseudomonadati</taxon>
        <taxon>Pseudomonadota</taxon>
        <taxon>Gammaproteobacteria</taxon>
        <taxon>Enterobacterales</taxon>
        <taxon>Morganellaceae</taxon>
        <taxon>Xenorhabdus</taxon>
    </lineage>
</organism>
<dbReference type="RefSeq" id="WP_074020600.1">
    <property type="nucleotide sequence ID" value="NZ_CAWMWP010000042.1"/>
</dbReference>
<dbReference type="OrthoDB" id="7360086at2"/>
<proteinExistence type="predicted"/>
<accession>A0A1Q5TXX1</accession>
<gene>
    <name evidence="1" type="ORF">Xentx_02562</name>
</gene>
<dbReference type="Pfam" id="PF06252">
    <property type="entry name" value="GemA"/>
    <property type="match status" value="1"/>
</dbReference>
<dbReference type="Proteomes" id="UP000186277">
    <property type="component" value="Unassembled WGS sequence"/>
</dbReference>
<dbReference type="AlphaFoldDB" id="A0A1Q5TXX1"/>
<dbReference type="InterPro" id="IPR009363">
    <property type="entry name" value="Phage_Mu_Gp16"/>
</dbReference>
<keyword evidence="2" id="KW-1185">Reference proteome</keyword>